<comment type="caution">
    <text evidence="3">The sequence shown here is derived from an EMBL/GenBank/DDBJ whole genome shotgun (WGS) entry which is preliminary data.</text>
</comment>
<gene>
    <name evidence="3" type="ORF">ACFY35_31555</name>
</gene>
<feature type="domain" description="GFO/IDH/MocA-like oxidoreductase" evidence="2">
    <location>
        <begin position="134"/>
        <end position="252"/>
    </location>
</feature>
<dbReference type="SUPFAM" id="SSF51735">
    <property type="entry name" value="NAD(P)-binding Rossmann-fold domains"/>
    <property type="match status" value="1"/>
</dbReference>
<protein>
    <submittedName>
        <fullName evidence="3">Gfo/Idh/MocA family protein</fullName>
    </submittedName>
</protein>
<name>A0ABW6WL40_9ACTN</name>
<dbReference type="InterPro" id="IPR051450">
    <property type="entry name" value="Gfo/Idh/MocA_Oxidoreductases"/>
</dbReference>
<organism evidence="3 4">
    <name type="scientific">Paractinoplanes globisporus</name>
    <dbReference type="NCBI Taxonomy" id="113565"/>
    <lineage>
        <taxon>Bacteria</taxon>
        <taxon>Bacillati</taxon>
        <taxon>Actinomycetota</taxon>
        <taxon>Actinomycetes</taxon>
        <taxon>Micromonosporales</taxon>
        <taxon>Micromonosporaceae</taxon>
        <taxon>Paractinoplanes</taxon>
    </lineage>
</organism>
<proteinExistence type="predicted"/>
<dbReference type="EMBL" id="JBIAZU010000006">
    <property type="protein sequence ID" value="MFF5293994.1"/>
    <property type="molecule type" value="Genomic_DNA"/>
</dbReference>
<dbReference type="Pfam" id="PF22725">
    <property type="entry name" value="GFO_IDH_MocA_C3"/>
    <property type="match status" value="1"/>
</dbReference>
<dbReference type="RefSeq" id="WP_020512237.1">
    <property type="nucleotide sequence ID" value="NZ_JBIAZU010000006.1"/>
</dbReference>
<dbReference type="SUPFAM" id="SSF55347">
    <property type="entry name" value="Glyceraldehyde-3-phosphate dehydrogenase-like, C-terminal domain"/>
    <property type="match status" value="1"/>
</dbReference>
<dbReference type="InterPro" id="IPR036291">
    <property type="entry name" value="NAD(P)-bd_dom_sf"/>
</dbReference>
<dbReference type="PANTHER" id="PTHR43377:SF1">
    <property type="entry name" value="BILIVERDIN REDUCTASE A"/>
    <property type="match status" value="1"/>
</dbReference>
<sequence length="329" mass="35002">MSDIRVALVGAGRIARVHAEAYRHVSRGRLVACTDPVDQAARALAHDYDLAVAPDLDALLKDPEIDGVLIASPNALHPEQAIAALAAGKHVFCQKPIALTLADADRVVAAGEAAPGQVLQHGFMLRFTPPLPGLRDRVAGGELGTPIAARAAVFGWEPTNDWFYDPAQGGGVILDTLVHFADLILWLFGPAETVYTEGGAYVLDGAKRHHSPDNATVTVRHASGVVTSMYVTWTAGHGNFTLETYGSGGSAEVDLVRAQAMRTFAKPSGWSYPDLVWDYGYQGEQQYFVDRIAGVVDGSQAATAAEARDALALVLAAQQSLDERRVVTP</sequence>
<keyword evidence="4" id="KW-1185">Reference proteome</keyword>
<accession>A0ABW6WL40</accession>
<dbReference type="PANTHER" id="PTHR43377">
    <property type="entry name" value="BILIVERDIN REDUCTASE A"/>
    <property type="match status" value="1"/>
</dbReference>
<dbReference type="InterPro" id="IPR000683">
    <property type="entry name" value="Gfo/Idh/MocA-like_OxRdtase_N"/>
</dbReference>
<evidence type="ECO:0000259" key="1">
    <source>
        <dbReference type="Pfam" id="PF01408"/>
    </source>
</evidence>
<reference evidence="3 4" key="1">
    <citation type="submission" date="2024-10" db="EMBL/GenBank/DDBJ databases">
        <title>The Natural Products Discovery Center: Release of the First 8490 Sequenced Strains for Exploring Actinobacteria Biosynthetic Diversity.</title>
        <authorList>
            <person name="Kalkreuter E."/>
            <person name="Kautsar S.A."/>
            <person name="Yang D."/>
            <person name="Bader C.D."/>
            <person name="Teijaro C.N."/>
            <person name="Fluegel L."/>
            <person name="Davis C.M."/>
            <person name="Simpson J.R."/>
            <person name="Lauterbach L."/>
            <person name="Steele A.D."/>
            <person name="Gui C."/>
            <person name="Meng S."/>
            <person name="Li G."/>
            <person name="Viehrig K."/>
            <person name="Ye F."/>
            <person name="Su P."/>
            <person name="Kiefer A.F."/>
            <person name="Nichols A."/>
            <person name="Cepeda A.J."/>
            <person name="Yan W."/>
            <person name="Fan B."/>
            <person name="Jiang Y."/>
            <person name="Adhikari A."/>
            <person name="Zheng C.-J."/>
            <person name="Schuster L."/>
            <person name="Cowan T.M."/>
            <person name="Smanski M.J."/>
            <person name="Chevrette M.G."/>
            <person name="De Carvalho L.P.S."/>
            <person name="Shen B."/>
        </authorList>
    </citation>
    <scope>NUCLEOTIDE SEQUENCE [LARGE SCALE GENOMIC DNA]</scope>
    <source>
        <strain evidence="3 4">NPDC000087</strain>
    </source>
</reference>
<evidence type="ECO:0000313" key="4">
    <source>
        <dbReference type="Proteomes" id="UP001602245"/>
    </source>
</evidence>
<feature type="domain" description="Gfo/Idh/MocA-like oxidoreductase N-terminal" evidence="1">
    <location>
        <begin position="4"/>
        <end position="114"/>
    </location>
</feature>
<evidence type="ECO:0000259" key="2">
    <source>
        <dbReference type="Pfam" id="PF22725"/>
    </source>
</evidence>
<dbReference type="Gene3D" id="3.30.360.10">
    <property type="entry name" value="Dihydrodipicolinate Reductase, domain 2"/>
    <property type="match status" value="1"/>
</dbReference>
<evidence type="ECO:0000313" key="3">
    <source>
        <dbReference type="EMBL" id="MFF5293994.1"/>
    </source>
</evidence>
<dbReference type="InterPro" id="IPR055170">
    <property type="entry name" value="GFO_IDH_MocA-like_dom"/>
</dbReference>
<dbReference type="Pfam" id="PF01408">
    <property type="entry name" value="GFO_IDH_MocA"/>
    <property type="match status" value="1"/>
</dbReference>
<dbReference type="Gene3D" id="3.40.50.720">
    <property type="entry name" value="NAD(P)-binding Rossmann-like Domain"/>
    <property type="match status" value="1"/>
</dbReference>
<dbReference type="Proteomes" id="UP001602245">
    <property type="component" value="Unassembled WGS sequence"/>
</dbReference>